<name>A0A9D4FWK9_DREPO</name>
<evidence type="ECO:0000313" key="1">
    <source>
        <dbReference type="EMBL" id="KAH3806619.1"/>
    </source>
</evidence>
<accession>A0A9D4FWK9</accession>
<comment type="caution">
    <text evidence="1">The sequence shown here is derived from an EMBL/GenBank/DDBJ whole genome shotgun (WGS) entry which is preliminary data.</text>
</comment>
<sequence>MARSAMFTGQQINTEMLYLTLAVYIHRCVPTVPKPTKRVTSVVVQTCVTQQDVACQDIQRNEVQFATPVLLKSLTEHVTKSTSAE</sequence>
<gene>
    <name evidence="1" type="ORF">DPMN_134942</name>
</gene>
<dbReference type="EMBL" id="JAIWYP010000006">
    <property type="protein sequence ID" value="KAH3806619.1"/>
    <property type="molecule type" value="Genomic_DNA"/>
</dbReference>
<evidence type="ECO:0000313" key="2">
    <source>
        <dbReference type="Proteomes" id="UP000828390"/>
    </source>
</evidence>
<dbReference type="Proteomes" id="UP000828390">
    <property type="component" value="Unassembled WGS sequence"/>
</dbReference>
<organism evidence="1 2">
    <name type="scientific">Dreissena polymorpha</name>
    <name type="common">Zebra mussel</name>
    <name type="synonym">Mytilus polymorpha</name>
    <dbReference type="NCBI Taxonomy" id="45954"/>
    <lineage>
        <taxon>Eukaryota</taxon>
        <taxon>Metazoa</taxon>
        <taxon>Spiralia</taxon>
        <taxon>Lophotrochozoa</taxon>
        <taxon>Mollusca</taxon>
        <taxon>Bivalvia</taxon>
        <taxon>Autobranchia</taxon>
        <taxon>Heteroconchia</taxon>
        <taxon>Euheterodonta</taxon>
        <taxon>Imparidentia</taxon>
        <taxon>Neoheterodontei</taxon>
        <taxon>Myida</taxon>
        <taxon>Dreissenoidea</taxon>
        <taxon>Dreissenidae</taxon>
        <taxon>Dreissena</taxon>
    </lineage>
</organism>
<reference evidence="1" key="2">
    <citation type="submission" date="2020-11" db="EMBL/GenBank/DDBJ databases">
        <authorList>
            <person name="McCartney M.A."/>
            <person name="Auch B."/>
            <person name="Kono T."/>
            <person name="Mallez S."/>
            <person name="Becker A."/>
            <person name="Gohl D.M."/>
            <person name="Silverstein K.A.T."/>
            <person name="Koren S."/>
            <person name="Bechman K.B."/>
            <person name="Herman A."/>
            <person name="Abrahante J.E."/>
            <person name="Garbe J."/>
        </authorList>
    </citation>
    <scope>NUCLEOTIDE SEQUENCE</scope>
    <source>
        <strain evidence="1">Duluth1</strain>
        <tissue evidence="1">Whole animal</tissue>
    </source>
</reference>
<dbReference type="AlphaFoldDB" id="A0A9D4FWK9"/>
<keyword evidence="2" id="KW-1185">Reference proteome</keyword>
<proteinExistence type="predicted"/>
<reference evidence="1" key="1">
    <citation type="journal article" date="2019" name="bioRxiv">
        <title>The Genome of the Zebra Mussel, Dreissena polymorpha: A Resource for Invasive Species Research.</title>
        <authorList>
            <person name="McCartney M.A."/>
            <person name="Auch B."/>
            <person name="Kono T."/>
            <person name="Mallez S."/>
            <person name="Zhang Y."/>
            <person name="Obille A."/>
            <person name="Becker A."/>
            <person name="Abrahante J.E."/>
            <person name="Garbe J."/>
            <person name="Badalamenti J.P."/>
            <person name="Herman A."/>
            <person name="Mangelson H."/>
            <person name="Liachko I."/>
            <person name="Sullivan S."/>
            <person name="Sone E.D."/>
            <person name="Koren S."/>
            <person name="Silverstein K.A.T."/>
            <person name="Beckman K.B."/>
            <person name="Gohl D.M."/>
        </authorList>
    </citation>
    <scope>NUCLEOTIDE SEQUENCE</scope>
    <source>
        <strain evidence="1">Duluth1</strain>
        <tissue evidence="1">Whole animal</tissue>
    </source>
</reference>
<protein>
    <submittedName>
        <fullName evidence="1">Uncharacterized protein</fullName>
    </submittedName>
</protein>